<evidence type="ECO:0000313" key="1">
    <source>
        <dbReference type="EMBL" id="EEF22735.1"/>
    </source>
</evidence>
<dbReference type="Proteomes" id="UP000008311">
    <property type="component" value="Unassembled WGS sequence"/>
</dbReference>
<dbReference type="EMBL" id="EQ990995">
    <property type="protein sequence ID" value="EEF22735.1"/>
    <property type="molecule type" value="Genomic_DNA"/>
</dbReference>
<accession>B9TN29</accession>
<dbReference type="AlphaFoldDB" id="B9TN29"/>
<proteinExistence type="predicted"/>
<evidence type="ECO:0000313" key="2">
    <source>
        <dbReference type="Proteomes" id="UP000008311"/>
    </source>
</evidence>
<protein>
    <submittedName>
        <fullName evidence="1">Uncharacterized protein</fullName>
    </submittedName>
</protein>
<sequence length="117" mass="13055">MEIFFMESISTCRFRRIDLLSCAAALTSMLSFAYKVCMEVVRKGGPRTDDELLAEYPVGRLGFKEEGKALGRCGFSLFPTALNRLYCGLLMIGVWKFLSSSRTFDLHKASGAITSYS</sequence>
<gene>
    <name evidence="1" type="ORF">RCOM_1967480</name>
</gene>
<keyword evidence="2" id="KW-1185">Reference proteome</keyword>
<dbReference type="InParanoid" id="B9TN29"/>
<organism evidence="1 2">
    <name type="scientific">Ricinus communis</name>
    <name type="common">Castor bean</name>
    <dbReference type="NCBI Taxonomy" id="3988"/>
    <lineage>
        <taxon>Eukaryota</taxon>
        <taxon>Viridiplantae</taxon>
        <taxon>Streptophyta</taxon>
        <taxon>Embryophyta</taxon>
        <taxon>Tracheophyta</taxon>
        <taxon>Spermatophyta</taxon>
        <taxon>Magnoliopsida</taxon>
        <taxon>eudicotyledons</taxon>
        <taxon>Gunneridae</taxon>
        <taxon>Pentapetalae</taxon>
        <taxon>rosids</taxon>
        <taxon>fabids</taxon>
        <taxon>Malpighiales</taxon>
        <taxon>Euphorbiaceae</taxon>
        <taxon>Acalyphoideae</taxon>
        <taxon>Acalypheae</taxon>
        <taxon>Ricinus</taxon>
    </lineage>
</organism>
<reference evidence="2" key="1">
    <citation type="journal article" date="2010" name="Nat. Biotechnol.">
        <title>Draft genome sequence of the oilseed species Ricinus communis.</title>
        <authorList>
            <person name="Chan A.P."/>
            <person name="Crabtree J."/>
            <person name="Zhao Q."/>
            <person name="Lorenzi H."/>
            <person name="Orvis J."/>
            <person name="Puiu D."/>
            <person name="Melake-Berhan A."/>
            <person name="Jones K.M."/>
            <person name="Redman J."/>
            <person name="Chen G."/>
            <person name="Cahoon E.B."/>
            <person name="Gedil M."/>
            <person name="Stanke M."/>
            <person name="Haas B.J."/>
            <person name="Wortman J.R."/>
            <person name="Fraser-Liggett C.M."/>
            <person name="Ravel J."/>
            <person name="Rabinowicz P.D."/>
        </authorList>
    </citation>
    <scope>NUCLEOTIDE SEQUENCE [LARGE SCALE GENOMIC DNA]</scope>
    <source>
        <strain evidence="2">cv. Hale</strain>
    </source>
</reference>
<name>B9TN29_RICCO</name>